<name>A0A2S7VQ03_9VIBR</name>
<dbReference type="SUPFAM" id="SSF50985">
    <property type="entry name" value="RCC1/BLIP-II"/>
    <property type="match status" value="2"/>
</dbReference>
<dbReference type="Gene3D" id="2.130.10.30">
    <property type="entry name" value="Regulator of chromosome condensation 1/beta-lactamase-inhibitor protein II"/>
    <property type="match status" value="1"/>
</dbReference>
<sequence>MTKTFSDIRNLFQLKHWLIITFITLVSACNQSDDGQKSASAADTTHSGTVRQGFTVSDGFEVIAPGRTQYVELSKYSSKTSSIQVNSVTTEDPDCQDATVKDHGFEVSVRSNPSLCRYTYSASSLDASASAEVIVFASNALQPTLPPISRALQVDGNAVDIDLKQLLATDFPAGYQLVDQAALNVQGDNKGAVVYKSGTTFSYKPPTMSGWNRIVYTLSHPSKTDQDKVGAVYVTISDKVNLPPQIGKPNLDYKTEVDAGVSLTIDLKTSGATITEPDGQGYQLLAVQSMTGVVQPTDKDSVTNTQFTFKAQKAGEHIVSYIVADHYGGYSMGQMKITVNADLRPRTWEQIAIGSEFFTAPERYIQSVFNVFHVAPEWDTGVKNTLSAFNDQSGQQYCASRGRLPTVSEMQSLHVEENRLDKKKKWPKDKHYLTQTNNNGNIVFAGYDLKANTVSKNLGPYYVTCVQNSSFGLRMRTNIAVADGKEHWIATLTKKDISQSPTLTVKRGSLDDAEVTLSSKSDPNDSLKIRIFVRGTKAGSFYIDASDSSDSVKSPLVTLIGDASNVNSLEIKPGAVSSAIANGTDKIKATYILTDKNNNPISGHAVTFTWSGNALDGITTSQPIVRQLTGGTVSMTGTTNQNGEVVIEASANAANDNLVIIASVSKARSNVWQPRFIQKGVIKFALDSFGYGTALSSDGTVDVVWAQQSLGGTVPPAILKVRGYQNITNLVGSGAGFGIITNNNNNNTAYTFAPHHPHLNNLKGVQDVDELIGSSESWLAIKPDRSVEVWGKSSGKTMSCGIDTSTIRVKKVKAVTNGFVILLENGEVFVCGKVWGLYDPYPTPRAHYIVDIMGTETHVLLIHVSGRTQQLGPLYRYPSRKTPHPTTLDIKKMDKVLYSTGLAFAVLWNNGTVTNWGLNSYGGATTASMWLKDIDKIVPTYRKFGALNRKTNTLTIWGGRYNPSTHSEEEVPTETLSGVKDVVSSIGGGFFIRKTDGSSIIWGDDSHSYIPNNMLKDVKKILKNSCYGNTALAALKFDGTVEVFGEARCGGNNNTGVDLTGGVKDIYSSGHSFHAIKNDGRLVSWGYGFKPRPN</sequence>
<dbReference type="InterPro" id="IPR009091">
    <property type="entry name" value="RCC1/BLIP-II"/>
</dbReference>
<reference evidence="3 4" key="1">
    <citation type="submission" date="2016-12" db="EMBL/GenBank/DDBJ databases">
        <title>Diversity of luminous bacteria.</title>
        <authorList>
            <person name="Yoshizawa S."/>
            <person name="Kogure K."/>
        </authorList>
    </citation>
    <scope>NUCLEOTIDE SEQUENCE [LARGE SCALE GENOMIC DNA]</scope>
    <source>
        <strain evidence="3 4">LC2-408</strain>
    </source>
</reference>
<protein>
    <recommendedName>
        <fullName evidence="2">Big-1 domain-containing protein</fullName>
    </recommendedName>
</protein>
<keyword evidence="4" id="KW-1185">Reference proteome</keyword>
<dbReference type="InterPro" id="IPR013783">
    <property type="entry name" value="Ig-like_fold"/>
</dbReference>
<gene>
    <name evidence="3" type="ORF">BTO10_05260</name>
</gene>
<dbReference type="InterPro" id="IPR003344">
    <property type="entry name" value="Big_1_dom"/>
</dbReference>
<proteinExistence type="inferred from homology"/>
<dbReference type="InterPro" id="IPR008964">
    <property type="entry name" value="Invasin/intimin_cell_adhesion"/>
</dbReference>
<dbReference type="Proteomes" id="UP000238707">
    <property type="component" value="Unassembled WGS sequence"/>
</dbReference>
<dbReference type="RefSeq" id="WP_105023826.1">
    <property type="nucleotide sequence ID" value="NZ_MSCI01000001.1"/>
</dbReference>
<dbReference type="Gene3D" id="2.60.40.10">
    <property type="entry name" value="Immunoglobulins"/>
    <property type="match status" value="1"/>
</dbReference>
<accession>A0A2S7VQ03</accession>
<dbReference type="Pfam" id="PF02369">
    <property type="entry name" value="Big_1"/>
    <property type="match status" value="1"/>
</dbReference>
<dbReference type="PROSITE" id="PS51257">
    <property type="entry name" value="PROKAR_LIPOPROTEIN"/>
    <property type="match status" value="1"/>
</dbReference>
<organism evidence="3 4">
    <name type="scientific">Vibrio chagasii</name>
    <dbReference type="NCBI Taxonomy" id="170679"/>
    <lineage>
        <taxon>Bacteria</taxon>
        <taxon>Pseudomonadati</taxon>
        <taxon>Pseudomonadota</taxon>
        <taxon>Gammaproteobacteria</taxon>
        <taxon>Vibrionales</taxon>
        <taxon>Vibrionaceae</taxon>
        <taxon>Vibrio</taxon>
    </lineage>
</organism>
<evidence type="ECO:0000313" key="4">
    <source>
        <dbReference type="Proteomes" id="UP000238707"/>
    </source>
</evidence>
<evidence type="ECO:0000259" key="2">
    <source>
        <dbReference type="Pfam" id="PF02369"/>
    </source>
</evidence>
<evidence type="ECO:0000313" key="3">
    <source>
        <dbReference type="EMBL" id="PQJ64199.1"/>
    </source>
</evidence>
<comment type="similarity">
    <text evidence="1">Belongs to the intimin/invasin family.</text>
</comment>
<feature type="domain" description="Big-1" evidence="2">
    <location>
        <begin position="577"/>
        <end position="654"/>
    </location>
</feature>
<dbReference type="EMBL" id="MSCI01000001">
    <property type="protein sequence ID" value="PQJ64199.1"/>
    <property type="molecule type" value="Genomic_DNA"/>
</dbReference>
<evidence type="ECO:0000256" key="1">
    <source>
        <dbReference type="ARBA" id="ARBA00010116"/>
    </source>
</evidence>
<dbReference type="AlphaFoldDB" id="A0A2S7VQ03"/>
<comment type="caution">
    <text evidence="3">The sequence shown here is derived from an EMBL/GenBank/DDBJ whole genome shotgun (WGS) entry which is preliminary data.</text>
</comment>
<dbReference type="SUPFAM" id="SSF49373">
    <property type="entry name" value="Invasin/intimin cell-adhesion fragments"/>
    <property type="match status" value="1"/>
</dbReference>